<dbReference type="PANTHER" id="PTHR33447">
    <property type="entry name" value="GLUTATHIONE GAMMA-GLUTAMYLCYSTEINYLTRANSFERASE"/>
    <property type="match status" value="1"/>
</dbReference>
<organism evidence="6 7">
    <name type="scientific">Oryzomicrobium terrae</name>
    <dbReference type="NCBI Taxonomy" id="1735038"/>
    <lineage>
        <taxon>Bacteria</taxon>
        <taxon>Pseudomonadati</taxon>
        <taxon>Pseudomonadota</taxon>
        <taxon>Betaproteobacteria</taxon>
        <taxon>Rhodocyclales</taxon>
        <taxon>Rhodocyclaceae</taxon>
        <taxon>Oryzomicrobium</taxon>
    </lineage>
</organism>
<dbReference type="AlphaFoldDB" id="A0A5C1EBT5"/>
<evidence type="ECO:0000313" key="7">
    <source>
        <dbReference type="Proteomes" id="UP000323671"/>
    </source>
</evidence>
<gene>
    <name evidence="6" type="ORF">OTERR_22320</name>
</gene>
<evidence type="ECO:0000256" key="2">
    <source>
        <dbReference type="ARBA" id="ARBA00022539"/>
    </source>
</evidence>
<dbReference type="GO" id="GO:0046872">
    <property type="term" value="F:metal ion binding"/>
    <property type="evidence" value="ECO:0007669"/>
    <property type="project" value="UniProtKB-KW"/>
</dbReference>
<keyword evidence="3" id="KW-0808">Transferase</keyword>
<dbReference type="GO" id="GO:0010038">
    <property type="term" value="P:response to metal ion"/>
    <property type="evidence" value="ECO:0007669"/>
    <property type="project" value="InterPro"/>
</dbReference>
<keyword evidence="7" id="KW-1185">Reference proteome</keyword>
<dbReference type="GO" id="GO:0046938">
    <property type="term" value="P:phytochelatin biosynthetic process"/>
    <property type="evidence" value="ECO:0007669"/>
    <property type="project" value="InterPro"/>
</dbReference>
<protein>
    <recommendedName>
        <fullName evidence="1">glutathione gamma-glutamylcysteinyltransferase</fullName>
        <ecNumber evidence="1">2.3.2.15</ecNumber>
    </recommendedName>
</protein>
<dbReference type="Proteomes" id="UP000323671">
    <property type="component" value="Chromosome"/>
</dbReference>
<evidence type="ECO:0000256" key="3">
    <source>
        <dbReference type="ARBA" id="ARBA00022679"/>
    </source>
</evidence>
<dbReference type="InterPro" id="IPR007719">
    <property type="entry name" value="PCS_N"/>
</dbReference>
<dbReference type="EMBL" id="CP022579">
    <property type="protein sequence ID" value="QEL65708.1"/>
    <property type="molecule type" value="Genomic_DNA"/>
</dbReference>
<name>A0A5C1EBT5_9RHOO</name>
<sequence length="275" mass="30168">MLLLVLKRETPLLIRIAFILLLTGALDSLALAEGLPVRARIQTLTPFASPEGLDRLSRSTAKTDFAPLANQFEPQATIAFCAPATAAIVLNALDPQGVEASHDRSRLTPADTRYLPRGLELTDRRYTQESVIAAGKKTRAQVLGEPMAVEGRMVRDGGYQLRQLDELLRAYKVATKLVIVDAHTPEAEIRRDLVDNLQRGGDYVIVNYLRSAVGQAGGGHISPVGAYDAATDSVLILDVHPSHYPWLWMPLATLIQGMRTRDGAENRGYILVRPR</sequence>
<dbReference type="EC" id="2.3.2.15" evidence="1"/>
<keyword evidence="4" id="KW-0479">Metal-binding</keyword>
<evidence type="ECO:0000256" key="1">
    <source>
        <dbReference type="ARBA" id="ARBA00012468"/>
    </source>
</evidence>
<reference evidence="6 7" key="1">
    <citation type="submission" date="2017-07" db="EMBL/GenBank/DDBJ databases">
        <title>Complete genome sequence of Oryzomicrobium terrae TPP412.</title>
        <authorList>
            <person name="Chiu L.-W."/>
            <person name="Lo K.-J."/>
            <person name="Tsai Y.-M."/>
            <person name="Lin S.-S."/>
            <person name="Kuo C.-H."/>
            <person name="Liu C.-T."/>
        </authorList>
    </citation>
    <scope>NUCLEOTIDE SEQUENCE [LARGE SCALE GENOMIC DNA]</scope>
    <source>
        <strain evidence="6 7">TPP412</strain>
    </source>
</reference>
<keyword evidence="2" id="KW-0104">Cadmium</keyword>
<dbReference type="PROSITE" id="PS51443">
    <property type="entry name" value="PCS"/>
    <property type="match status" value="1"/>
</dbReference>
<evidence type="ECO:0000259" key="5">
    <source>
        <dbReference type="PROSITE" id="PS51443"/>
    </source>
</evidence>
<dbReference type="Gene3D" id="3.90.70.30">
    <property type="entry name" value="Phytochelatin synthase, N-terminal domain"/>
    <property type="match status" value="1"/>
</dbReference>
<feature type="domain" description="Peptidase C83" evidence="5">
    <location>
        <begin position="25"/>
        <end position="275"/>
    </location>
</feature>
<dbReference type="InterPro" id="IPR040409">
    <property type="entry name" value="PCS-like"/>
</dbReference>
<proteinExistence type="predicted"/>
<dbReference type="PANTHER" id="PTHR33447:SF20">
    <property type="entry name" value="GLUTATHIONE GAMMA-GLUTAMYLCYSTEINYLTRANSFERASE"/>
    <property type="match status" value="1"/>
</dbReference>
<dbReference type="KEGG" id="otr:OTERR_22320"/>
<dbReference type="InterPro" id="IPR038156">
    <property type="entry name" value="PCS_N_sf"/>
</dbReference>
<accession>A0A5C1EBT5</accession>
<evidence type="ECO:0000313" key="6">
    <source>
        <dbReference type="EMBL" id="QEL65708.1"/>
    </source>
</evidence>
<evidence type="ECO:0000256" key="4">
    <source>
        <dbReference type="ARBA" id="ARBA00022723"/>
    </source>
</evidence>
<dbReference type="GO" id="GO:0016756">
    <property type="term" value="F:glutathione gamma-glutamylcysteinyltransferase activity"/>
    <property type="evidence" value="ECO:0007669"/>
    <property type="project" value="UniProtKB-EC"/>
</dbReference>
<dbReference type="Pfam" id="PF05023">
    <property type="entry name" value="Phytochelatin"/>
    <property type="match status" value="2"/>
</dbReference>
<dbReference type="SUPFAM" id="SSF54001">
    <property type="entry name" value="Cysteine proteinases"/>
    <property type="match status" value="1"/>
</dbReference>
<dbReference type="InterPro" id="IPR038765">
    <property type="entry name" value="Papain-like_cys_pep_sf"/>
</dbReference>